<dbReference type="InterPro" id="IPR050638">
    <property type="entry name" value="AA-Vitamin_Transporters"/>
</dbReference>
<dbReference type="SUPFAM" id="SSF103481">
    <property type="entry name" value="Multidrug resistance efflux transporter EmrE"/>
    <property type="match status" value="2"/>
</dbReference>
<evidence type="ECO:0000259" key="8">
    <source>
        <dbReference type="Pfam" id="PF00892"/>
    </source>
</evidence>
<evidence type="ECO:0000256" key="1">
    <source>
        <dbReference type="ARBA" id="ARBA00004651"/>
    </source>
</evidence>
<sequence length="306" mass="34035">MIKSPHLLLVLATLFWGGNIALGRAVTGSIPPLTLSYLRWTEAFLIFLPLAWRELKEHKDILLANWPAFAALGLTGILGFNMCVYLAVQYTTATNTALINSFSPVTVILFSFIFLKERITLRQLGGIIFSFAGVVLIIARGKWENLIGLTFNKGDLIMLVAVLLWAVYSMVLKLKGRLAPSKAVFAASILGGLIFTTPLIIYENYQGGIEWIRNLAPYHYLSLLYFGIFPTIVSFLFFNKAMLELGPNRANIYQNLVVVFASLFGIIFLQEKLIYAHLLGGVLIITGVYLTSQMGKAQADKITVKY</sequence>
<dbReference type="InterPro" id="IPR037185">
    <property type="entry name" value="EmrE-like"/>
</dbReference>
<feature type="transmembrane region" description="Helical" evidence="7">
    <location>
        <begin position="94"/>
        <end position="115"/>
    </location>
</feature>
<evidence type="ECO:0000313" key="10">
    <source>
        <dbReference type="Proteomes" id="UP000515847"/>
    </source>
</evidence>
<dbReference type="InterPro" id="IPR000620">
    <property type="entry name" value="EamA_dom"/>
</dbReference>
<feature type="transmembrane region" description="Helical" evidence="7">
    <location>
        <begin position="274"/>
        <end position="292"/>
    </location>
</feature>
<name>A0A7G6E2X7_THEFR</name>
<comment type="subcellular location">
    <subcellularLocation>
        <location evidence="1">Cell membrane</location>
        <topology evidence="1">Multi-pass membrane protein</topology>
    </subcellularLocation>
</comment>
<feature type="transmembrane region" description="Helical" evidence="7">
    <location>
        <begin position="35"/>
        <end position="52"/>
    </location>
</feature>
<proteinExistence type="inferred from homology"/>
<evidence type="ECO:0000256" key="6">
    <source>
        <dbReference type="ARBA" id="ARBA00023136"/>
    </source>
</evidence>
<accession>A0A7G6E2X7</accession>
<dbReference type="Gene3D" id="1.10.3730.20">
    <property type="match status" value="2"/>
</dbReference>
<evidence type="ECO:0000256" key="3">
    <source>
        <dbReference type="ARBA" id="ARBA00022475"/>
    </source>
</evidence>
<dbReference type="EMBL" id="CP045798">
    <property type="protein sequence ID" value="QNB46431.1"/>
    <property type="molecule type" value="Genomic_DNA"/>
</dbReference>
<comment type="similarity">
    <text evidence="2">Belongs to the EamA transporter family.</text>
</comment>
<gene>
    <name evidence="9" type="ORF">BR63_08970</name>
</gene>
<feature type="transmembrane region" description="Helical" evidence="7">
    <location>
        <begin position="124"/>
        <end position="143"/>
    </location>
</feature>
<dbReference type="GO" id="GO:0005886">
    <property type="term" value="C:plasma membrane"/>
    <property type="evidence" value="ECO:0007669"/>
    <property type="project" value="UniProtKB-SubCell"/>
</dbReference>
<dbReference type="Pfam" id="PF00892">
    <property type="entry name" value="EamA"/>
    <property type="match status" value="2"/>
</dbReference>
<dbReference type="AlphaFoldDB" id="A0A7G6E2X7"/>
<organism evidence="9 10">
    <name type="scientific">Thermanaerosceptrum fracticalcis</name>
    <dbReference type="NCBI Taxonomy" id="1712410"/>
    <lineage>
        <taxon>Bacteria</taxon>
        <taxon>Bacillati</taxon>
        <taxon>Bacillota</taxon>
        <taxon>Clostridia</taxon>
        <taxon>Eubacteriales</taxon>
        <taxon>Peptococcaceae</taxon>
        <taxon>Thermanaerosceptrum</taxon>
    </lineage>
</organism>
<dbReference type="PANTHER" id="PTHR32322">
    <property type="entry name" value="INNER MEMBRANE TRANSPORTER"/>
    <property type="match status" value="1"/>
</dbReference>
<dbReference type="RefSeq" id="WP_034422175.1">
    <property type="nucleotide sequence ID" value="NZ_CP045798.1"/>
</dbReference>
<feature type="transmembrane region" description="Helical" evidence="7">
    <location>
        <begin position="184"/>
        <end position="202"/>
    </location>
</feature>
<feature type="transmembrane region" description="Helical" evidence="7">
    <location>
        <begin position="155"/>
        <end position="172"/>
    </location>
</feature>
<feature type="transmembrane region" description="Helical" evidence="7">
    <location>
        <begin position="250"/>
        <end position="268"/>
    </location>
</feature>
<keyword evidence="3" id="KW-1003">Cell membrane</keyword>
<keyword evidence="6 7" id="KW-0472">Membrane</keyword>
<keyword evidence="10" id="KW-1185">Reference proteome</keyword>
<feature type="domain" description="EamA" evidence="8">
    <location>
        <begin position="6"/>
        <end position="138"/>
    </location>
</feature>
<dbReference type="PANTHER" id="PTHR32322:SF18">
    <property type="entry name" value="S-ADENOSYLMETHIONINE_S-ADENOSYLHOMOCYSTEINE TRANSPORTER"/>
    <property type="match status" value="1"/>
</dbReference>
<evidence type="ECO:0000256" key="5">
    <source>
        <dbReference type="ARBA" id="ARBA00022989"/>
    </source>
</evidence>
<keyword evidence="4 7" id="KW-0812">Transmembrane</keyword>
<dbReference type="Proteomes" id="UP000515847">
    <property type="component" value="Chromosome"/>
</dbReference>
<protein>
    <submittedName>
        <fullName evidence="9">EamA family transporter</fullName>
    </submittedName>
</protein>
<feature type="transmembrane region" description="Helical" evidence="7">
    <location>
        <begin position="64"/>
        <end position="88"/>
    </location>
</feature>
<evidence type="ECO:0000256" key="4">
    <source>
        <dbReference type="ARBA" id="ARBA00022692"/>
    </source>
</evidence>
<keyword evidence="5 7" id="KW-1133">Transmembrane helix</keyword>
<reference evidence="9 10" key="1">
    <citation type="journal article" date="2019" name="Front. Microbiol.">
        <title>Thermoanaerosceptrum fracticalcis gen. nov. sp. nov., a Novel Fumarate-Fermenting Microorganism From a Deep Fractured Carbonate Aquifer of the US Great Basin.</title>
        <authorList>
            <person name="Hamilton-Brehm S.D."/>
            <person name="Stewart L.E."/>
            <person name="Zavarin M."/>
            <person name="Caldwell M."/>
            <person name="Lawson P.A."/>
            <person name="Onstott T.C."/>
            <person name="Grzymski J."/>
            <person name="Neveux I."/>
            <person name="Lollar B.S."/>
            <person name="Russell C.E."/>
            <person name="Moser D.P."/>
        </authorList>
    </citation>
    <scope>NUCLEOTIDE SEQUENCE [LARGE SCALE GENOMIC DNA]</scope>
    <source>
        <strain evidence="9 10">DRI-13</strain>
    </source>
</reference>
<feature type="transmembrane region" description="Helical" evidence="7">
    <location>
        <begin position="218"/>
        <end position="238"/>
    </location>
</feature>
<dbReference type="OrthoDB" id="9799821at2"/>
<evidence type="ECO:0000256" key="7">
    <source>
        <dbReference type="SAM" id="Phobius"/>
    </source>
</evidence>
<evidence type="ECO:0000256" key="2">
    <source>
        <dbReference type="ARBA" id="ARBA00007362"/>
    </source>
</evidence>
<evidence type="ECO:0000313" key="9">
    <source>
        <dbReference type="EMBL" id="QNB46431.1"/>
    </source>
</evidence>
<feature type="domain" description="EamA" evidence="8">
    <location>
        <begin position="153"/>
        <end position="292"/>
    </location>
</feature>
<dbReference type="KEGG" id="tfr:BR63_08970"/>